<reference evidence="2 3" key="1">
    <citation type="submission" date="2023-02" db="EMBL/GenBank/DDBJ databases">
        <title>LHISI_Scaffold_Assembly.</title>
        <authorList>
            <person name="Stuart O.P."/>
            <person name="Cleave R."/>
            <person name="Magrath M.J.L."/>
            <person name="Mikheyev A.S."/>
        </authorList>
    </citation>
    <scope>NUCLEOTIDE SEQUENCE [LARGE SCALE GENOMIC DNA]</scope>
    <source>
        <strain evidence="2">Daus_M_001</strain>
        <tissue evidence="2">Leg muscle</tissue>
    </source>
</reference>
<keyword evidence="3" id="KW-1185">Reference proteome</keyword>
<evidence type="ECO:0000256" key="1">
    <source>
        <dbReference type="SAM" id="MobiDB-lite"/>
    </source>
</evidence>
<sequence length="343" mass="37744">MAERLACSPLTKGDPCSIPGRALPDPRMWESCWTMSCGRLNTWSQMMHEIRLGTQEWETLEYPDKTRRLPATSVTFAVREAPEANRGGKSLYSHVTAELGKIKERNLQPRPYRTCEAVSGYEAVKARGNLEKVPAEKHDVAMAILSMFTEIWGTDGMKGRGEMGDPRENPPTSFIVRHDSHLRKIRSEPVGESARFAFVGGEQSNRSATAAPSLWITALLIGRGESFRADGTAECRKRAGSHSGRVGWLAALFVAPRVKTTTTTPPENDVGRPAHAWPGCTPSQTRSGGGAGTKRGQLGATSRARPRSPPLPPQPTPSAHLWRLGVAFSPARLSRFDHMRWRL</sequence>
<dbReference type="EMBL" id="JARBHB010000014">
    <property type="protein sequence ID" value="KAJ8868467.1"/>
    <property type="molecule type" value="Genomic_DNA"/>
</dbReference>
<proteinExistence type="predicted"/>
<feature type="compositionally biased region" description="Pro residues" evidence="1">
    <location>
        <begin position="307"/>
        <end position="316"/>
    </location>
</feature>
<organism evidence="2 3">
    <name type="scientific">Dryococelus australis</name>
    <dbReference type="NCBI Taxonomy" id="614101"/>
    <lineage>
        <taxon>Eukaryota</taxon>
        <taxon>Metazoa</taxon>
        <taxon>Ecdysozoa</taxon>
        <taxon>Arthropoda</taxon>
        <taxon>Hexapoda</taxon>
        <taxon>Insecta</taxon>
        <taxon>Pterygota</taxon>
        <taxon>Neoptera</taxon>
        <taxon>Polyneoptera</taxon>
        <taxon>Phasmatodea</taxon>
        <taxon>Verophasmatodea</taxon>
        <taxon>Anareolatae</taxon>
        <taxon>Phasmatidae</taxon>
        <taxon>Eurycanthinae</taxon>
        <taxon>Dryococelus</taxon>
    </lineage>
</organism>
<evidence type="ECO:0000313" key="3">
    <source>
        <dbReference type="Proteomes" id="UP001159363"/>
    </source>
</evidence>
<feature type="region of interest" description="Disordered" evidence="1">
    <location>
        <begin position="259"/>
        <end position="318"/>
    </location>
</feature>
<gene>
    <name evidence="2" type="ORF">PR048_029995</name>
</gene>
<comment type="caution">
    <text evidence="2">The sequence shown here is derived from an EMBL/GenBank/DDBJ whole genome shotgun (WGS) entry which is preliminary data.</text>
</comment>
<name>A0ABQ9GAG0_9NEOP</name>
<dbReference type="Proteomes" id="UP001159363">
    <property type="component" value="Chromosome 13"/>
</dbReference>
<accession>A0ABQ9GAG0</accession>
<protein>
    <submittedName>
        <fullName evidence="2">Uncharacterized protein</fullName>
    </submittedName>
</protein>
<evidence type="ECO:0000313" key="2">
    <source>
        <dbReference type="EMBL" id="KAJ8868467.1"/>
    </source>
</evidence>